<name>A0AA86UFY4_9EUKA</name>
<gene>
    <name evidence="1" type="ORF">HINF_LOCUS37996</name>
    <name evidence="2" type="ORF">HINF_LOCUS76458</name>
</gene>
<evidence type="ECO:0000313" key="3">
    <source>
        <dbReference type="Proteomes" id="UP001642409"/>
    </source>
</evidence>
<dbReference type="EMBL" id="CATOUU010000811">
    <property type="protein sequence ID" value="CAI9950351.1"/>
    <property type="molecule type" value="Genomic_DNA"/>
</dbReference>
<proteinExistence type="predicted"/>
<reference evidence="1" key="1">
    <citation type="submission" date="2023-06" db="EMBL/GenBank/DDBJ databases">
        <authorList>
            <person name="Kurt Z."/>
        </authorList>
    </citation>
    <scope>NUCLEOTIDE SEQUENCE</scope>
</reference>
<protein>
    <submittedName>
        <fullName evidence="2">Hypothetical_protein</fullName>
    </submittedName>
</protein>
<evidence type="ECO:0000313" key="1">
    <source>
        <dbReference type="EMBL" id="CAI9950351.1"/>
    </source>
</evidence>
<dbReference type="AlphaFoldDB" id="A0AA86UFY4"/>
<evidence type="ECO:0000313" key="2">
    <source>
        <dbReference type="EMBL" id="CAL6111567.1"/>
    </source>
</evidence>
<reference evidence="2 3" key="2">
    <citation type="submission" date="2024-07" db="EMBL/GenBank/DDBJ databases">
        <authorList>
            <person name="Akdeniz Z."/>
        </authorList>
    </citation>
    <scope>NUCLEOTIDE SEQUENCE [LARGE SCALE GENOMIC DNA]</scope>
</reference>
<sequence>MTYFAIFGLNNNQQHVYDSKISVIIKFSVVYGSLICQKCDVLLLNSTLVFEARGQYLSAIIQQALTKINIITTVIQYRFNSQQFSSGAILEVKNLIQFVINDTNITGYEYNLIQQSSVIISLLQVYVAIEVHNVLICSNVQNFVDNLTYIQFSEEPKIECKSICGHNYTVVYGLCKLQLQHGIMQLNETLMCVWPYIYNDDMCVCTDGHLLNGNECINILSQLIHLNQMNLDLEHHLTNNISNIQQQRMIDLQLLDEILQRNTTNILTALSQFNIQLKTEIQNVNTSLASSVNKTQEQFNQLKDELQGVNVSVFTLIQKTSNQLQQALISLNSSTKQQFDVQNQLLLTTNLTLFNMNGQLSATVNQMNTNLQKQIDGNKNDVKTVQSSITGINAILNNINSVNAIQSADIQSLKNQQSSNINGVFWCMMMAQYSQVSAYNGYCTSLKLCCTNVHPSFKQCSLNNSNQIYSHSQCGTFLTA</sequence>
<keyword evidence="3" id="KW-1185">Reference proteome</keyword>
<dbReference type="Proteomes" id="UP001642409">
    <property type="component" value="Unassembled WGS sequence"/>
</dbReference>
<dbReference type="EMBL" id="CAXDID020000711">
    <property type="protein sequence ID" value="CAL6111567.1"/>
    <property type="molecule type" value="Genomic_DNA"/>
</dbReference>
<organism evidence="1">
    <name type="scientific">Hexamita inflata</name>
    <dbReference type="NCBI Taxonomy" id="28002"/>
    <lineage>
        <taxon>Eukaryota</taxon>
        <taxon>Metamonada</taxon>
        <taxon>Diplomonadida</taxon>
        <taxon>Hexamitidae</taxon>
        <taxon>Hexamitinae</taxon>
        <taxon>Hexamita</taxon>
    </lineage>
</organism>
<comment type="caution">
    <text evidence="1">The sequence shown here is derived from an EMBL/GenBank/DDBJ whole genome shotgun (WGS) entry which is preliminary data.</text>
</comment>
<accession>A0AA86UFY4</accession>